<name>A0A4S4BJ23_9BACI</name>
<protein>
    <submittedName>
        <fullName evidence="1">Uncharacterized protein</fullName>
    </submittedName>
</protein>
<evidence type="ECO:0000313" key="2">
    <source>
        <dbReference type="Proteomes" id="UP000310334"/>
    </source>
</evidence>
<keyword evidence="2" id="KW-1185">Reference proteome</keyword>
<evidence type="ECO:0000313" key="1">
    <source>
        <dbReference type="EMBL" id="THF74537.1"/>
    </source>
</evidence>
<proteinExistence type="predicted"/>
<dbReference type="AlphaFoldDB" id="A0A4S4BJ23"/>
<reference evidence="1 2" key="1">
    <citation type="submission" date="2019-04" db="EMBL/GenBank/DDBJ databases">
        <title>Bacillus sediminilitoris sp. nov., isolated from a tidal flat sediment on the East China Sea.</title>
        <authorList>
            <person name="Wei Y."/>
            <person name="Mao H."/>
            <person name="Fang J."/>
        </authorList>
    </citation>
    <scope>NUCLEOTIDE SEQUENCE [LARGE SCALE GENOMIC DNA]</scope>
    <source>
        <strain evidence="1 2">DSL-17</strain>
    </source>
</reference>
<dbReference type="RefSeq" id="WP_136358998.1">
    <property type="nucleotide sequence ID" value="NZ_SSNT01000036.1"/>
</dbReference>
<organism evidence="1 2">
    <name type="scientific">Metabacillus sediminilitoris</name>
    <dbReference type="NCBI Taxonomy" id="2567941"/>
    <lineage>
        <taxon>Bacteria</taxon>
        <taxon>Bacillati</taxon>
        <taxon>Bacillota</taxon>
        <taxon>Bacilli</taxon>
        <taxon>Bacillales</taxon>
        <taxon>Bacillaceae</taxon>
        <taxon>Metabacillus</taxon>
    </lineage>
</organism>
<sequence length="84" mass="9403">MITNIEAAATIFEQVAEDGNEIMISVEKSKESIESSVENETNRPAVEEQFSIISELHLFASSLTNVAVKLQDEVEEFKIYFGHP</sequence>
<dbReference type="EMBL" id="SSNT01000036">
    <property type="protein sequence ID" value="THF74537.1"/>
    <property type="molecule type" value="Genomic_DNA"/>
</dbReference>
<gene>
    <name evidence="1" type="ORF">E6W99_25130</name>
</gene>
<comment type="caution">
    <text evidence="1">The sequence shown here is derived from an EMBL/GenBank/DDBJ whole genome shotgun (WGS) entry which is preliminary data.</text>
</comment>
<accession>A0A4S4BJ23</accession>
<dbReference type="Proteomes" id="UP000310334">
    <property type="component" value="Unassembled WGS sequence"/>
</dbReference>